<dbReference type="AlphaFoldDB" id="A0A336MX61"/>
<dbReference type="VEuPathDB" id="VectorBase:CSON008528"/>
<evidence type="ECO:0000313" key="1">
    <source>
        <dbReference type="EMBL" id="SSX34750.1"/>
    </source>
</evidence>
<sequence length="89" mass="10034">MDNSKKKILSCVLIGSGVLEDSDYNLRMDIKNFTLSCFLLHCFEKQKTCFKTPIPLEKRIAIALYSLGLSAEYRIIANTFGVENLPSLT</sequence>
<protein>
    <submittedName>
        <fullName evidence="1">CSON008528 protein</fullName>
    </submittedName>
</protein>
<name>A0A336MX61_CULSO</name>
<dbReference type="EMBL" id="UFQT01003218">
    <property type="protein sequence ID" value="SSX34750.1"/>
    <property type="molecule type" value="Genomic_DNA"/>
</dbReference>
<reference evidence="1" key="1">
    <citation type="submission" date="2018-07" db="EMBL/GenBank/DDBJ databases">
        <authorList>
            <person name="Quirk P.G."/>
            <person name="Krulwich T.A."/>
        </authorList>
    </citation>
    <scope>NUCLEOTIDE SEQUENCE</scope>
</reference>
<accession>A0A336MX61</accession>
<proteinExistence type="predicted"/>
<gene>
    <name evidence="1" type="primary">CSON008528</name>
</gene>
<organism evidence="1">
    <name type="scientific">Culicoides sonorensis</name>
    <name type="common">Biting midge</name>
    <dbReference type="NCBI Taxonomy" id="179676"/>
    <lineage>
        <taxon>Eukaryota</taxon>
        <taxon>Metazoa</taxon>
        <taxon>Ecdysozoa</taxon>
        <taxon>Arthropoda</taxon>
        <taxon>Hexapoda</taxon>
        <taxon>Insecta</taxon>
        <taxon>Pterygota</taxon>
        <taxon>Neoptera</taxon>
        <taxon>Endopterygota</taxon>
        <taxon>Diptera</taxon>
        <taxon>Nematocera</taxon>
        <taxon>Chironomoidea</taxon>
        <taxon>Ceratopogonidae</taxon>
        <taxon>Ceratopogoninae</taxon>
        <taxon>Culicoides</taxon>
        <taxon>Monoculicoides</taxon>
    </lineage>
</organism>